<evidence type="ECO:0000256" key="1">
    <source>
        <dbReference type="SAM" id="Coils"/>
    </source>
</evidence>
<dbReference type="Pfam" id="PF09523">
    <property type="entry name" value="DUF2390"/>
    <property type="match status" value="1"/>
</dbReference>
<comment type="caution">
    <text evidence="2">The sequence shown here is derived from an EMBL/GenBank/DDBJ whole genome shotgun (WGS) entry which is preliminary data.</text>
</comment>
<sequence>LLLCAAWLNAGKLGYAPERAVQLQQLAAHWQHAVVGPLRELRRQWRTAAQQDAALAGLREQVKALELEAERTLLERLQQAAHAWSGEGVAVDWLAPLTPEGARHHDALQVLRVAAMANQEAVEGD</sequence>
<feature type="non-terminal residue" evidence="2">
    <location>
        <position position="1"/>
    </location>
</feature>
<organism evidence="2 3">
    <name type="scientific">Pseudomonas brassicae</name>
    <dbReference type="NCBI Taxonomy" id="2708063"/>
    <lineage>
        <taxon>Bacteria</taxon>
        <taxon>Pseudomonadati</taxon>
        <taxon>Pseudomonadota</taxon>
        <taxon>Gammaproteobacteria</taxon>
        <taxon>Pseudomonadales</taxon>
        <taxon>Pseudomonadaceae</taxon>
        <taxon>Pseudomonas</taxon>
    </lineage>
</organism>
<keyword evidence="1" id="KW-0175">Coiled coil</keyword>
<accession>A0A6B3NTQ5</accession>
<protein>
    <submittedName>
        <fullName evidence="2">TIGR02444 family protein</fullName>
    </submittedName>
</protein>
<dbReference type="RefSeq" id="WP_163951037.1">
    <property type="nucleotide sequence ID" value="NZ_JAAHBU010000537.1"/>
</dbReference>
<dbReference type="AlphaFoldDB" id="A0A6B3NTQ5"/>
<dbReference type="EMBL" id="JAAHBU010000537">
    <property type="protein sequence ID" value="NER66635.1"/>
    <property type="molecule type" value="Genomic_DNA"/>
</dbReference>
<evidence type="ECO:0000313" key="2">
    <source>
        <dbReference type="EMBL" id="NER66635.1"/>
    </source>
</evidence>
<keyword evidence="3" id="KW-1185">Reference proteome</keyword>
<dbReference type="NCBIfam" id="TIGR02444">
    <property type="entry name" value="TIGR02444 family protein"/>
    <property type="match status" value="1"/>
</dbReference>
<proteinExistence type="predicted"/>
<feature type="coiled-coil region" evidence="1">
    <location>
        <begin position="48"/>
        <end position="75"/>
    </location>
</feature>
<dbReference type="Proteomes" id="UP000482634">
    <property type="component" value="Unassembled WGS sequence"/>
</dbReference>
<reference evidence="2 3" key="1">
    <citation type="submission" date="2020-02" db="EMBL/GenBank/DDBJ databases">
        <title>Broccoli isolated Pseudomonas sp.</title>
        <authorList>
            <person name="Fujikawa T."/>
            <person name="Sawada H."/>
        </authorList>
    </citation>
    <scope>NUCLEOTIDE SEQUENCE [LARGE SCALE GENOMIC DNA]</scope>
    <source>
        <strain evidence="2 3">MAFF212427</strain>
    </source>
</reference>
<name>A0A6B3NTQ5_9PSED</name>
<evidence type="ECO:0000313" key="3">
    <source>
        <dbReference type="Proteomes" id="UP000482634"/>
    </source>
</evidence>
<gene>
    <name evidence="2" type="ORF">G3436_25735</name>
</gene>
<dbReference type="InterPro" id="IPR012659">
    <property type="entry name" value="CHP02444"/>
</dbReference>